<accession>A0A382U9K4</accession>
<evidence type="ECO:0000313" key="1">
    <source>
        <dbReference type="EMBL" id="SVD30939.1"/>
    </source>
</evidence>
<feature type="non-terminal residue" evidence="1">
    <location>
        <position position="1"/>
    </location>
</feature>
<dbReference type="EMBL" id="UINC01142547">
    <property type="protein sequence ID" value="SVD30939.1"/>
    <property type="molecule type" value="Genomic_DNA"/>
</dbReference>
<name>A0A382U9K4_9ZZZZ</name>
<dbReference type="AlphaFoldDB" id="A0A382U9K4"/>
<protein>
    <submittedName>
        <fullName evidence="1">Uncharacterized protein</fullName>
    </submittedName>
</protein>
<proteinExistence type="predicted"/>
<organism evidence="1">
    <name type="scientific">marine metagenome</name>
    <dbReference type="NCBI Taxonomy" id="408172"/>
    <lineage>
        <taxon>unclassified sequences</taxon>
        <taxon>metagenomes</taxon>
        <taxon>ecological metagenomes</taxon>
    </lineage>
</organism>
<reference evidence="1" key="1">
    <citation type="submission" date="2018-05" db="EMBL/GenBank/DDBJ databases">
        <authorList>
            <person name="Lanie J.A."/>
            <person name="Ng W.-L."/>
            <person name="Kazmierczak K.M."/>
            <person name="Andrzejewski T.M."/>
            <person name="Davidsen T.M."/>
            <person name="Wayne K.J."/>
            <person name="Tettelin H."/>
            <person name="Glass J.I."/>
            <person name="Rusch D."/>
            <person name="Podicherti R."/>
            <person name="Tsui H.-C.T."/>
            <person name="Winkler M.E."/>
        </authorList>
    </citation>
    <scope>NUCLEOTIDE SEQUENCE</scope>
</reference>
<sequence length="27" mass="3123">LNKLSWLLIPTNIQNKKPPHKEGVKIL</sequence>
<gene>
    <name evidence="1" type="ORF">METZ01_LOCUS383793</name>
</gene>